<dbReference type="AlphaFoldDB" id="A0A7W5EWN5"/>
<organism evidence="1 2">
    <name type="scientific">Halomonas stenophila</name>
    <dbReference type="NCBI Taxonomy" id="795312"/>
    <lineage>
        <taxon>Bacteria</taxon>
        <taxon>Pseudomonadati</taxon>
        <taxon>Pseudomonadota</taxon>
        <taxon>Gammaproteobacteria</taxon>
        <taxon>Oceanospirillales</taxon>
        <taxon>Halomonadaceae</taxon>
        <taxon>Halomonas</taxon>
    </lineage>
</organism>
<comment type="caution">
    <text evidence="1">The sequence shown here is derived from an EMBL/GenBank/DDBJ whole genome shotgun (WGS) entry which is preliminary data.</text>
</comment>
<dbReference type="Pfam" id="PF13450">
    <property type="entry name" value="NAD_binding_8"/>
    <property type="match status" value="1"/>
</dbReference>
<reference evidence="1 2" key="1">
    <citation type="submission" date="2020-08" db="EMBL/GenBank/DDBJ databases">
        <title>Genomic Encyclopedia of Type Strains, Phase III (KMG-III): the genomes of soil and plant-associated and newly described type strains.</title>
        <authorList>
            <person name="Whitman W."/>
        </authorList>
    </citation>
    <scope>NUCLEOTIDE SEQUENCE [LARGE SCALE GENOMIC DNA]</scope>
    <source>
        <strain evidence="1 2">CECT 7744</strain>
    </source>
</reference>
<proteinExistence type="predicted"/>
<dbReference type="RefSeq" id="WP_183385246.1">
    <property type="nucleotide sequence ID" value="NZ_JACHXR010000016.1"/>
</dbReference>
<dbReference type="Proteomes" id="UP000518892">
    <property type="component" value="Unassembled WGS sequence"/>
</dbReference>
<dbReference type="EMBL" id="JACHXR010000016">
    <property type="protein sequence ID" value="MBB3232818.1"/>
    <property type="molecule type" value="Genomic_DNA"/>
</dbReference>
<dbReference type="SUPFAM" id="SSF51905">
    <property type="entry name" value="FAD/NAD(P)-binding domain"/>
    <property type="match status" value="1"/>
</dbReference>
<sequence length="551" mass="62118">MSNAIVRLAIIGGGVSGLSLAYYLQRRVAQASEPGTALDITLFERKASLGGNAETVVVDLGTRRRASGEDQRYLRWADLGVNDVNLATYKRLEAIMGEIDYLDHLKPLQDTESYFTRDGRLSLTDDTYLNRGVSDPAFALEAADHGRLAPLIRVVHRAALDLLDSITPAYTVAAYFDDCEARPREMLQTAAHELDIDIDWQDPDLPRRVASVRTLIYYPRIAAMYFTDDRGPGEMPLAAPFEYYRVQEGGGKPRRRYFDYGAQRWLDALAAYLVAPERSGPRVTIRRHAEVGVRLEPERAVVHDDHGWSEAFDLAIVATHADDARRLVSLSDRLAPARERLDAILGAVRYTRSYAVCHTASDRLPPNKNVWRTYNIEIRDPGDTRFPYRIDYLTNLHQNDPANPDYDEAGLPQYFVSLVDDLNRIPRQEMLDKVMDPEGIPEAMQVRLPDATRTQMAEGPHDSGYKHELPTPDEALQRKAWTYFKHNVLDAACLQAQRDIDAYNAETAKAWWRGQASCPLLFAGGWTRGAGLQEQCLEQSERLVGWLLGSE</sequence>
<keyword evidence="2" id="KW-1185">Reference proteome</keyword>
<evidence type="ECO:0000313" key="2">
    <source>
        <dbReference type="Proteomes" id="UP000518892"/>
    </source>
</evidence>
<evidence type="ECO:0000313" key="1">
    <source>
        <dbReference type="EMBL" id="MBB3232818.1"/>
    </source>
</evidence>
<protein>
    <submittedName>
        <fullName evidence="1">Glycine/D-amino acid oxidase-like deaminating enzyme</fullName>
    </submittedName>
</protein>
<name>A0A7W5EWN5_9GAMM</name>
<dbReference type="PANTHER" id="PTHR42923:SF17">
    <property type="entry name" value="AMINE OXIDASE DOMAIN-CONTAINING PROTEIN"/>
    <property type="match status" value="1"/>
</dbReference>
<dbReference type="GO" id="GO:0016491">
    <property type="term" value="F:oxidoreductase activity"/>
    <property type="evidence" value="ECO:0007669"/>
    <property type="project" value="TreeGrafter"/>
</dbReference>
<accession>A0A7W5EWN5</accession>
<dbReference type="PANTHER" id="PTHR42923">
    <property type="entry name" value="PROTOPORPHYRINOGEN OXIDASE"/>
    <property type="match status" value="1"/>
</dbReference>
<gene>
    <name evidence="1" type="ORF">FHR97_003696</name>
</gene>
<dbReference type="Gene3D" id="3.50.50.60">
    <property type="entry name" value="FAD/NAD(P)-binding domain"/>
    <property type="match status" value="1"/>
</dbReference>
<dbReference type="InterPro" id="IPR050464">
    <property type="entry name" value="Zeta_carotene_desat/Oxidored"/>
</dbReference>
<dbReference type="InterPro" id="IPR036188">
    <property type="entry name" value="FAD/NAD-bd_sf"/>
</dbReference>